<accession>A0A501WEK0</accession>
<dbReference type="AlphaFoldDB" id="A0A501WEK0"/>
<feature type="transmembrane region" description="Helical" evidence="7">
    <location>
        <begin position="167"/>
        <end position="189"/>
    </location>
</feature>
<feature type="transmembrane region" description="Helical" evidence="7">
    <location>
        <begin position="7"/>
        <end position="27"/>
    </location>
</feature>
<evidence type="ECO:0000256" key="1">
    <source>
        <dbReference type="ARBA" id="ARBA00004651"/>
    </source>
</evidence>
<dbReference type="Pfam" id="PF19300">
    <property type="entry name" value="BPD_transp_1_N"/>
    <property type="match status" value="1"/>
</dbReference>
<evidence type="ECO:0000313" key="10">
    <source>
        <dbReference type="Proteomes" id="UP000319255"/>
    </source>
</evidence>
<dbReference type="GO" id="GO:0005886">
    <property type="term" value="C:plasma membrane"/>
    <property type="evidence" value="ECO:0007669"/>
    <property type="project" value="UniProtKB-SubCell"/>
</dbReference>
<feature type="domain" description="ABC transmembrane type-1" evidence="8">
    <location>
        <begin position="92"/>
        <end position="293"/>
    </location>
</feature>
<reference evidence="9 10" key="1">
    <citation type="submission" date="2019-06" db="EMBL/GenBank/DDBJ databases">
        <title>A novel bacterium of genus Amaricoccus, isolated from marine sediment.</title>
        <authorList>
            <person name="Huang H."/>
            <person name="Mo K."/>
            <person name="Hu Y."/>
        </authorList>
    </citation>
    <scope>NUCLEOTIDE SEQUENCE [LARGE SCALE GENOMIC DNA]</scope>
    <source>
        <strain evidence="9 10">HB172011</strain>
    </source>
</reference>
<dbReference type="Proteomes" id="UP000319255">
    <property type="component" value="Unassembled WGS sequence"/>
</dbReference>
<comment type="similarity">
    <text evidence="7">Belongs to the binding-protein-dependent transport system permease family.</text>
</comment>
<comment type="subcellular location">
    <subcellularLocation>
        <location evidence="1 7">Cell membrane</location>
        <topology evidence="1 7">Multi-pass membrane protein</topology>
    </subcellularLocation>
</comment>
<name>A0A501WEK0_9RHOB</name>
<dbReference type="PANTHER" id="PTHR43163:SF6">
    <property type="entry name" value="DIPEPTIDE TRANSPORT SYSTEM PERMEASE PROTEIN DPPB-RELATED"/>
    <property type="match status" value="1"/>
</dbReference>
<dbReference type="Pfam" id="PF00528">
    <property type="entry name" value="BPD_transp_1"/>
    <property type="match status" value="1"/>
</dbReference>
<evidence type="ECO:0000259" key="8">
    <source>
        <dbReference type="PROSITE" id="PS50928"/>
    </source>
</evidence>
<keyword evidence="10" id="KW-1185">Reference proteome</keyword>
<keyword evidence="3" id="KW-1003">Cell membrane</keyword>
<evidence type="ECO:0000256" key="3">
    <source>
        <dbReference type="ARBA" id="ARBA00022475"/>
    </source>
</evidence>
<dbReference type="InterPro" id="IPR035906">
    <property type="entry name" value="MetI-like_sf"/>
</dbReference>
<gene>
    <name evidence="9" type="ORF">FJM51_22020</name>
</gene>
<keyword evidence="5 7" id="KW-1133">Transmembrane helix</keyword>
<dbReference type="RefSeq" id="WP_140456270.1">
    <property type="nucleotide sequence ID" value="NZ_VFRP01000048.1"/>
</dbReference>
<keyword evidence="2 7" id="KW-0813">Transport</keyword>
<evidence type="ECO:0000256" key="7">
    <source>
        <dbReference type="RuleBase" id="RU363032"/>
    </source>
</evidence>
<evidence type="ECO:0000256" key="5">
    <source>
        <dbReference type="ARBA" id="ARBA00022989"/>
    </source>
</evidence>
<dbReference type="PROSITE" id="PS50928">
    <property type="entry name" value="ABC_TM1"/>
    <property type="match status" value="1"/>
</dbReference>
<evidence type="ECO:0000256" key="6">
    <source>
        <dbReference type="ARBA" id="ARBA00023136"/>
    </source>
</evidence>
<proteinExistence type="inferred from homology"/>
<dbReference type="EMBL" id="VFRP01000048">
    <property type="protein sequence ID" value="TPE46504.1"/>
    <property type="molecule type" value="Genomic_DNA"/>
</dbReference>
<evidence type="ECO:0000313" key="9">
    <source>
        <dbReference type="EMBL" id="TPE46504.1"/>
    </source>
</evidence>
<dbReference type="SUPFAM" id="SSF161098">
    <property type="entry name" value="MetI-like"/>
    <property type="match status" value="1"/>
</dbReference>
<evidence type="ECO:0000256" key="2">
    <source>
        <dbReference type="ARBA" id="ARBA00022448"/>
    </source>
</evidence>
<sequence length="302" mass="32741">MVVVKRLGSAFVTLLAISLVVFVLSRMSGDPRELMLSEYATAEDYELLNERLGLDKPYYAQYGVFLADAVRGDLGESIQARQPVLTLILQRLPGTLELAGSAFVAIILASVLLGVATAVWRDTWVETAGNIVAVVGQSVPAFWLGIVLVYVFALTLGWLPMAGRGGWLYLVLPTLTIAANSLAALTRLLSSAMTEAMDAEYVKFANVKSVPPWRVTMVHCLKNAILTPFTYAGIILGQLLTGSIIVETVFGWPGIGLLALQAVQTRDYPLLQGVVLVFAIIYVGIALLVDVAYAYLDPRIRH</sequence>
<feature type="transmembrane region" description="Helical" evidence="7">
    <location>
        <begin position="141"/>
        <end position="161"/>
    </location>
</feature>
<feature type="transmembrane region" description="Helical" evidence="7">
    <location>
        <begin position="270"/>
        <end position="296"/>
    </location>
</feature>
<dbReference type="GO" id="GO:0055085">
    <property type="term" value="P:transmembrane transport"/>
    <property type="evidence" value="ECO:0007669"/>
    <property type="project" value="InterPro"/>
</dbReference>
<protein>
    <submittedName>
        <fullName evidence="9">ABC transporter permease</fullName>
    </submittedName>
</protein>
<evidence type="ECO:0000256" key="4">
    <source>
        <dbReference type="ARBA" id="ARBA00022692"/>
    </source>
</evidence>
<dbReference type="InterPro" id="IPR045621">
    <property type="entry name" value="BPD_transp_1_N"/>
</dbReference>
<keyword evidence="4 7" id="KW-0812">Transmembrane</keyword>
<dbReference type="CDD" id="cd06261">
    <property type="entry name" value="TM_PBP2"/>
    <property type="match status" value="1"/>
</dbReference>
<organism evidence="9 10">
    <name type="scientific">Amaricoccus solimangrovi</name>
    <dbReference type="NCBI Taxonomy" id="2589815"/>
    <lineage>
        <taxon>Bacteria</taxon>
        <taxon>Pseudomonadati</taxon>
        <taxon>Pseudomonadota</taxon>
        <taxon>Alphaproteobacteria</taxon>
        <taxon>Rhodobacterales</taxon>
        <taxon>Paracoccaceae</taxon>
        <taxon>Amaricoccus</taxon>
    </lineage>
</organism>
<dbReference type="PANTHER" id="PTHR43163">
    <property type="entry name" value="DIPEPTIDE TRANSPORT SYSTEM PERMEASE PROTEIN DPPB-RELATED"/>
    <property type="match status" value="1"/>
</dbReference>
<feature type="transmembrane region" description="Helical" evidence="7">
    <location>
        <begin position="98"/>
        <end position="120"/>
    </location>
</feature>
<comment type="caution">
    <text evidence="9">The sequence shown here is derived from an EMBL/GenBank/DDBJ whole genome shotgun (WGS) entry which is preliminary data.</text>
</comment>
<dbReference type="OrthoDB" id="9807402at2"/>
<dbReference type="Gene3D" id="1.10.3720.10">
    <property type="entry name" value="MetI-like"/>
    <property type="match status" value="1"/>
</dbReference>
<keyword evidence="6 7" id="KW-0472">Membrane</keyword>
<dbReference type="InterPro" id="IPR000515">
    <property type="entry name" value="MetI-like"/>
</dbReference>
<feature type="transmembrane region" description="Helical" evidence="7">
    <location>
        <begin position="229"/>
        <end position="250"/>
    </location>
</feature>